<name>A0A418ZSZ3_9RHOB</name>
<sequence>MLTVVPQAALEPDLADALIVMIDDLLAEGPRGLAPAGPMRLSYADGLAGLVAVLSSLAAGARWTTLGGLPWDKPANGSHAC</sequence>
<dbReference type="EMBL" id="QZEV01000074">
    <property type="protein sequence ID" value="RJL00918.1"/>
    <property type="molecule type" value="Genomic_DNA"/>
</dbReference>
<accession>A0A418ZSZ3</accession>
<dbReference type="Proteomes" id="UP000285530">
    <property type="component" value="Unassembled WGS sequence"/>
</dbReference>
<gene>
    <name evidence="1" type="ORF">D3P06_12980</name>
</gene>
<reference evidence="1 2" key="1">
    <citation type="submission" date="2018-09" db="EMBL/GenBank/DDBJ databases">
        <title>Paracoccus onubensis nov. sp. a moderate halophilic bacterium isolated from Gruta de las Maravillas (Aracena, Spain).</title>
        <authorList>
            <person name="Jurado V."/>
            <person name="Gutierrez-Patricio S."/>
            <person name="Gonzalez-Pimentel J.L."/>
            <person name="Laiz L."/>
            <person name="Saiz-Jimenez C."/>
        </authorList>
    </citation>
    <scope>NUCLEOTIDE SEQUENCE [LARGE SCALE GENOMIC DNA]</scope>
    <source>
        <strain evidence="1 2">DSM 19484</strain>
    </source>
</reference>
<evidence type="ECO:0000313" key="1">
    <source>
        <dbReference type="EMBL" id="RJL00918.1"/>
    </source>
</evidence>
<protein>
    <submittedName>
        <fullName evidence="1">Uncharacterized protein</fullName>
    </submittedName>
</protein>
<keyword evidence="2" id="KW-1185">Reference proteome</keyword>
<proteinExistence type="predicted"/>
<dbReference type="AlphaFoldDB" id="A0A418ZSZ3"/>
<evidence type="ECO:0000313" key="2">
    <source>
        <dbReference type="Proteomes" id="UP000285530"/>
    </source>
</evidence>
<organism evidence="1 2">
    <name type="scientific">Paracoccus aestuarii</name>
    <dbReference type="NCBI Taxonomy" id="453842"/>
    <lineage>
        <taxon>Bacteria</taxon>
        <taxon>Pseudomonadati</taxon>
        <taxon>Pseudomonadota</taxon>
        <taxon>Alphaproteobacteria</taxon>
        <taxon>Rhodobacterales</taxon>
        <taxon>Paracoccaceae</taxon>
        <taxon>Paracoccus</taxon>
    </lineage>
</organism>
<comment type="caution">
    <text evidence="1">The sequence shown here is derived from an EMBL/GenBank/DDBJ whole genome shotgun (WGS) entry which is preliminary data.</text>
</comment>